<reference evidence="2 3" key="1">
    <citation type="submission" date="2023-04" db="EMBL/GenBank/DDBJ databases">
        <title>Genome of Basidiobolus ranarum AG-B5.</title>
        <authorList>
            <person name="Stajich J.E."/>
            <person name="Carter-House D."/>
            <person name="Gryganskyi A."/>
        </authorList>
    </citation>
    <scope>NUCLEOTIDE SEQUENCE [LARGE SCALE GENOMIC DNA]</scope>
    <source>
        <strain evidence="2 3">AG-B5</strain>
    </source>
</reference>
<comment type="caution">
    <text evidence="2">The sequence shown here is derived from an EMBL/GenBank/DDBJ whole genome shotgun (WGS) entry which is preliminary data.</text>
</comment>
<keyword evidence="1" id="KW-1133">Transmembrane helix</keyword>
<proteinExistence type="predicted"/>
<organism evidence="2 3">
    <name type="scientific">Basidiobolus ranarum</name>
    <dbReference type="NCBI Taxonomy" id="34480"/>
    <lineage>
        <taxon>Eukaryota</taxon>
        <taxon>Fungi</taxon>
        <taxon>Fungi incertae sedis</taxon>
        <taxon>Zoopagomycota</taxon>
        <taxon>Entomophthoromycotina</taxon>
        <taxon>Basidiobolomycetes</taxon>
        <taxon>Basidiobolales</taxon>
        <taxon>Basidiobolaceae</taxon>
        <taxon>Basidiobolus</taxon>
    </lineage>
</organism>
<name>A0ABR2VV60_9FUNG</name>
<protein>
    <submittedName>
        <fullName evidence="2">Uncharacterized protein</fullName>
    </submittedName>
</protein>
<feature type="transmembrane region" description="Helical" evidence="1">
    <location>
        <begin position="12"/>
        <end position="33"/>
    </location>
</feature>
<dbReference type="Proteomes" id="UP001479436">
    <property type="component" value="Unassembled WGS sequence"/>
</dbReference>
<evidence type="ECO:0000313" key="3">
    <source>
        <dbReference type="Proteomes" id="UP001479436"/>
    </source>
</evidence>
<evidence type="ECO:0000256" key="1">
    <source>
        <dbReference type="SAM" id="Phobius"/>
    </source>
</evidence>
<dbReference type="EMBL" id="JASJQH010007621">
    <property type="protein sequence ID" value="KAK9703641.1"/>
    <property type="molecule type" value="Genomic_DNA"/>
</dbReference>
<sequence length="597" mass="68626">MIEIFSRPFSSPVVIGAALLFLVCFLCAVRDYSPDWRLEKEKKANLNSKSNAELTNPTKNRFLLIPFVPLAFVYLSLRLIWGLFKIAVFCSVDGILWTFAKIPSLLYRSLNYVTNLPEVIRRIAPEYWELYILAPCTFVLDYGLKIFFKYLIPLSNKIVQLSIVSSHTILEAFHRSCSYLWGLSQSLAVALRNSFLGPFLHSCKTIVHDIFSWVISRGSFLGKLAIQCLHILALDLFEDCKDLCNFVQKISLMVSAAMKPVANFAVRNIRGLLKGIYSSYWHLLRKLNPAWEQFVQCYLLRIGSYIRESYHSFLAALRNYSILASWGLCKITYRSLVAIISWTWNVGLPRSRTIVANSLILFCESTFSFLCQAYYGSKYLYNHVLKKAYHALVEVHRRAVIASLRFYRIVRNTFWNSLKYIQVLNTRMWIPIRNVMTQAWQYAVLVSYSLCQKASVAVQFMASYTTRCGAILSSNFQSVIALLQPLVHILGETIKQIGPLSVIVLENTRKIMLLSQKMAQNYLERMWPVVLQYSVEVSNITSQGFSELGRLVKEGYDGIQPVILTWKENLTVAADEIIQYLGRSMIDWMKSVKAKRE</sequence>
<keyword evidence="3" id="KW-1185">Reference proteome</keyword>
<keyword evidence="1" id="KW-0812">Transmembrane</keyword>
<evidence type="ECO:0000313" key="2">
    <source>
        <dbReference type="EMBL" id="KAK9703641.1"/>
    </source>
</evidence>
<feature type="transmembrane region" description="Helical" evidence="1">
    <location>
        <begin position="62"/>
        <end position="80"/>
    </location>
</feature>
<accession>A0ABR2VV60</accession>
<gene>
    <name evidence="2" type="ORF">K7432_010628</name>
</gene>
<keyword evidence="1" id="KW-0472">Membrane</keyword>